<reference evidence="4 5" key="1">
    <citation type="journal article" date="2024" name="J Genomics">
        <title>Draft genome sequencing and assembly of Favolaschia claudopus CIRM-BRFM 2984 isolated from oak limbs.</title>
        <authorList>
            <person name="Navarro D."/>
            <person name="Drula E."/>
            <person name="Chaduli D."/>
            <person name="Cazenave R."/>
            <person name="Ahrendt S."/>
            <person name="Wang J."/>
            <person name="Lipzen A."/>
            <person name="Daum C."/>
            <person name="Barry K."/>
            <person name="Grigoriev I.V."/>
            <person name="Favel A."/>
            <person name="Rosso M.N."/>
            <person name="Martin F."/>
        </authorList>
    </citation>
    <scope>NUCLEOTIDE SEQUENCE [LARGE SCALE GENOMIC DNA]</scope>
    <source>
        <strain evidence="4 5">CIRM-BRFM 2984</strain>
    </source>
</reference>
<keyword evidence="4" id="KW-0808">Transferase</keyword>
<evidence type="ECO:0000313" key="5">
    <source>
        <dbReference type="Proteomes" id="UP001362999"/>
    </source>
</evidence>
<dbReference type="InterPro" id="IPR008266">
    <property type="entry name" value="Tyr_kinase_AS"/>
</dbReference>
<dbReference type="GO" id="GO:0004674">
    <property type="term" value="F:protein serine/threonine kinase activity"/>
    <property type="evidence" value="ECO:0007669"/>
    <property type="project" value="TreeGrafter"/>
</dbReference>
<dbReference type="Gene3D" id="1.10.510.10">
    <property type="entry name" value="Transferase(Phosphotransferase) domain 1"/>
    <property type="match status" value="1"/>
</dbReference>
<evidence type="ECO:0000313" key="4">
    <source>
        <dbReference type="EMBL" id="KAK6996885.1"/>
    </source>
</evidence>
<dbReference type="AlphaFoldDB" id="A0AAW0A0I4"/>
<dbReference type="PANTHER" id="PTHR44329:SF298">
    <property type="entry name" value="MIXED LINEAGE KINASE DOMAIN-LIKE PROTEIN"/>
    <property type="match status" value="1"/>
</dbReference>
<feature type="domain" description="Protein kinase" evidence="3">
    <location>
        <begin position="1"/>
        <end position="248"/>
    </location>
</feature>
<evidence type="ECO:0000256" key="1">
    <source>
        <dbReference type="ARBA" id="ARBA00022741"/>
    </source>
</evidence>
<dbReference type="PANTHER" id="PTHR44329">
    <property type="entry name" value="SERINE/THREONINE-PROTEIN KINASE TNNI3K-RELATED"/>
    <property type="match status" value="1"/>
</dbReference>
<keyword evidence="2" id="KW-0067">ATP-binding</keyword>
<dbReference type="EMBL" id="JAWWNJ010000095">
    <property type="protein sequence ID" value="KAK6996885.1"/>
    <property type="molecule type" value="Genomic_DNA"/>
</dbReference>
<keyword evidence="4" id="KW-0418">Kinase</keyword>
<dbReference type="SUPFAM" id="SSF56112">
    <property type="entry name" value="Protein kinase-like (PK-like)"/>
    <property type="match status" value="1"/>
</dbReference>
<organism evidence="4 5">
    <name type="scientific">Favolaschia claudopus</name>
    <dbReference type="NCBI Taxonomy" id="2862362"/>
    <lineage>
        <taxon>Eukaryota</taxon>
        <taxon>Fungi</taxon>
        <taxon>Dikarya</taxon>
        <taxon>Basidiomycota</taxon>
        <taxon>Agaricomycotina</taxon>
        <taxon>Agaricomycetes</taxon>
        <taxon>Agaricomycetidae</taxon>
        <taxon>Agaricales</taxon>
        <taxon>Marasmiineae</taxon>
        <taxon>Mycenaceae</taxon>
        <taxon>Favolaschia</taxon>
    </lineage>
</organism>
<dbReference type="PIRSF" id="PIRSF000654">
    <property type="entry name" value="Integrin-linked_kinase"/>
    <property type="match status" value="1"/>
</dbReference>
<dbReference type="GO" id="GO:0005524">
    <property type="term" value="F:ATP binding"/>
    <property type="evidence" value="ECO:0007669"/>
    <property type="project" value="UniProtKB-KW"/>
</dbReference>
<sequence>MVALKRMRLFTADHGVYTKCDERHRLALYKEALIWQGLHHEFILPFLGIDWATFAPALTMVSPWMKNGTVLKWLEDRGRRDVDRLLLETAQGLAYLHSVDVVHGDLRGTNILISDDGHACLSDFGLATLIRDSLVYITPSSSNHAGSTRWTAPELLEPKRFGCERVVRTTASDVYAYAVVCVELYTGSPPFPQLNDGGVILQISQGMRPTRPEFMSAALFELVTSAWAEDFRTRPTSCELAASLQGLIAVPSLST</sequence>
<dbReference type="PROSITE" id="PS00109">
    <property type="entry name" value="PROTEIN_KINASE_TYR"/>
    <property type="match status" value="1"/>
</dbReference>
<dbReference type="InterPro" id="IPR001245">
    <property type="entry name" value="Ser-Thr/Tyr_kinase_cat_dom"/>
</dbReference>
<dbReference type="Pfam" id="PF07714">
    <property type="entry name" value="PK_Tyr_Ser-Thr"/>
    <property type="match status" value="1"/>
</dbReference>
<dbReference type="PROSITE" id="PS50011">
    <property type="entry name" value="PROTEIN_KINASE_DOM"/>
    <property type="match status" value="1"/>
</dbReference>
<proteinExistence type="predicted"/>
<comment type="caution">
    <text evidence="4">The sequence shown here is derived from an EMBL/GenBank/DDBJ whole genome shotgun (WGS) entry which is preliminary data.</text>
</comment>
<accession>A0AAW0A0I4</accession>
<dbReference type="Proteomes" id="UP001362999">
    <property type="component" value="Unassembled WGS sequence"/>
</dbReference>
<dbReference type="InterPro" id="IPR051681">
    <property type="entry name" value="Ser/Thr_Kinases-Pseudokinases"/>
</dbReference>
<keyword evidence="5" id="KW-1185">Reference proteome</keyword>
<protein>
    <submittedName>
        <fullName evidence="4">Kinase-like protein</fullName>
    </submittedName>
</protein>
<name>A0AAW0A0I4_9AGAR</name>
<dbReference type="InterPro" id="IPR000719">
    <property type="entry name" value="Prot_kinase_dom"/>
</dbReference>
<gene>
    <name evidence="4" type="ORF">R3P38DRAFT_3407072</name>
</gene>
<dbReference type="InterPro" id="IPR011009">
    <property type="entry name" value="Kinase-like_dom_sf"/>
</dbReference>
<keyword evidence="1" id="KW-0547">Nucleotide-binding</keyword>
<evidence type="ECO:0000259" key="3">
    <source>
        <dbReference type="PROSITE" id="PS50011"/>
    </source>
</evidence>
<evidence type="ECO:0000256" key="2">
    <source>
        <dbReference type="ARBA" id="ARBA00022840"/>
    </source>
</evidence>